<name>A0A3G1KXV4_FORW1</name>
<dbReference type="AlphaFoldDB" id="A0A3G1KXV4"/>
<dbReference type="Proteomes" id="UP000323521">
    <property type="component" value="Chromosome"/>
</dbReference>
<reference evidence="2 3" key="1">
    <citation type="submission" date="2016-10" db="EMBL/GenBank/DDBJ databases">
        <title>Complete Genome Sequence of Peptococcaceae strain DCMF.</title>
        <authorList>
            <person name="Edwards R.J."/>
            <person name="Holland S.I."/>
            <person name="Deshpande N.P."/>
            <person name="Wong Y.K."/>
            <person name="Ertan H."/>
            <person name="Manefield M."/>
            <person name="Russell T.L."/>
            <person name="Lee M.J."/>
        </authorList>
    </citation>
    <scope>NUCLEOTIDE SEQUENCE [LARGE SCALE GENOMIC DNA]</scope>
    <source>
        <strain evidence="2 3">DCMF</strain>
    </source>
</reference>
<keyword evidence="1" id="KW-0812">Transmembrane</keyword>
<keyword evidence="1" id="KW-0472">Membrane</keyword>
<dbReference type="RefSeq" id="WP_148136664.1">
    <property type="nucleotide sequence ID" value="NZ_CP017634.1"/>
</dbReference>
<feature type="transmembrane region" description="Helical" evidence="1">
    <location>
        <begin position="30"/>
        <end position="49"/>
    </location>
</feature>
<keyword evidence="3" id="KW-1185">Reference proteome</keyword>
<protein>
    <recommendedName>
        <fullName evidence="4">DUF2878 domain-containing protein</fullName>
    </recommendedName>
</protein>
<sequence>MVKVWFYPTYLVLGIIFSLIFIPKKYYKEYFIYGFLIGALGDFCVVALFQNVFKIIWFKNAGIFHVLGQNLLSPPSWTVTVMLFLRFLPHKRFFKYFYVLTFAGFSVGYGILVKNVGLFDYRPWFYPFFSYLTFLGWWCFAAYFFNKTSPLANKNDL</sequence>
<dbReference type="EMBL" id="CP017634">
    <property type="protein sequence ID" value="ATW27314.1"/>
    <property type="molecule type" value="Genomic_DNA"/>
</dbReference>
<evidence type="ECO:0000313" key="3">
    <source>
        <dbReference type="Proteomes" id="UP000323521"/>
    </source>
</evidence>
<dbReference type="KEGG" id="fwa:DCMF_23460"/>
<gene>
    <name evidence="2" type="ORF">DCMF_23460</name>
</gene>
<evidence type="ECO:0000256" key="1">
    <source>
        <dbReference type="SAM" id="Phobius"/>
    </source>
</evidence>
<accession>A0A3G1KXV4</accession>
<proteinExistence type="predicted"/>
<evidence type="ECO:0000313" key="2">
    <source>
        <dbReference type="EMBL" id="ATW27314.1"/>
    </source>
</evidence>
<organism evidence="2 3">
    <name type="scientific">Formimonas warabiya</name>
    <dbReference type="NCBI Taxonomy" id="1761012"/>
    <lineage>
        <taxon>Bacteria</taxon>
        <taxon>Bacillati</taxon>
        <taxon>Bacillota</taxon>
        <taxon>Clostridia</taxon>
        <taxon>Eubacteriales</taxon>
        <taxon>Peptococcaceae</taxon>
        <taxon>Candidatus Formimonas</taxon>
    </lineage>
</organism>
<keyword evidence="1" id="KW-1133">Transmembrane helix</keyword>
<feature type="transmembrane region" description="Helical" evidence="1">
    <location>
        <begin position="6"/>
        <end position="23"/>
    </location>
</feature>
<dbReference type="OrthoDB" id="1681266at2"/>
<feature type="transmembrane region" description="Helical" evidence="1">
    <location>
        <begin position="124"/>
        <end position="145"/>
    </location>
</feature>
<feature type="transmembrane region" description="Helical" evidence="1">
    <location>
        <begin position="93"/>
        <end position="112"/>
    </location>
</feature>
<evidence type="ECO:0008006" key="4">
    <source>
        <dbReference type="Google" id="ProtNLM"/>
    </source>
</evidence>